<dbReference type="InterPro" id="IPR050352">
    <property type="entry name" value="ABCG_transporters"/>
</dbReference>
<evidence type="ECO:0000259" key="9">
    <source>
        <dbReference type="PROSITE" id="PS50893"/>
    </source>
</evidence>
<evidence type="ECO:0000256" key="4">
    <source>
        <dbReference type="ARBA" id="ARBA00022741"/>
    </source>
</evidence>
<evidence type="ECO:0000256" key="6">
    <source>
        <dbReference type="ARBA" id="ARBA00022989"/>
    </source>
</evidence>
<evidence type="ECO:0000256" key="3">
    <source>
        <dbReference type="ARBA" id="ARBA00022692"/>
    </source>
</evidence>
<dbReference type="EMBL" id="JBBXMP010000004">
    <property type="protein sequence ID" value="KAL0071130.1"/>
    <property type="molecule type" value="Genomic_DNA"/>
</dbReference>
<comment type="subcellular location">
    <subcellularLocation>
        <location evidence="1">Membrane</location>
        <topology evidence="1">Multi-pass membrane protein</topology>
    </subcellularLocation>
</comment>
<dbReference type="InterPro" id="IPR027417">
    <property type="entry name" value="P-loop_NTPase"/>
</dbReference>
<dbReference type="SUPFAM" id="SSF52540">
    <property type="entry name" value="P-loop containing nucleoside triphosphate hydrolases"/>
    <property type="match status" value="1"/>
</dbReference>
<name>A0ABR3AAX9_9AGAR</name>
<keyword evidence="11" id="KW-1185">Reference proteome</keyword>
<accession>A0ABR3AAX9</accession>
<evidence type="ECO:0000256" key="7">
    <source>
        <dbReference type="ARBA" id="ARBA00023136"/>
    </source>
</evidence>
<dbReference type="InterPro" id="IPR003439">
    <property type="entry name" value="ABC_transporter-like_ATP-bd"/>
</dbReference>
<organism evidence="10 11">
    <name type="scientific">Marasmius tenuissimus</name>
    <dbReference type="NCBI Taxonomy" id="585030"/>
    <lineage>
        <taxon>Eukaryota</taxon>
        <taxon>Fungi</taxon>
        <taxon>Dikarya</taxon>
        <taxon>Basidiomycota</taxon>
        <taxon>Agaricomycotina</taxon>
        <taxon>Agaricomycetes</taxon>
        <taxon>Agaricomycetidae</taxon>
        <taxon>Agaricales</taxon>
        <taxon>Marasmiineae</taxon>
        <taxon>Marasmiaceae</taxon>
        <taxon>Marasmius</taxon>
    </lineage>
</organism>
<dbReference type="PANTHER" id="PTHR48041:SF98">
    <property type="entry name" value="TRANSPORTER, PUTATIVE (EUROFUNG)-RELATED"/>
    <property type="match status" value="1"/>
</dbReference>
<dbReference type="InterPro" id="IPR003593">
    <property type="entry name" value="AAA+_ATPase"/>
</dbReference>
<evidence type="ECO:0000256" key="1">
    <source>
        <dbReference type="ARBA" id="ARBA00004141"/>
    </source>
</evidence>
<evidence type="ECO:0000313" key="10">
    <source>
        <dbReference type="EMBL" id="KAL0071130.1"/>
    </source>
</evidence>
<feature type="compositionally biased region" description="Polar residues" evidence="8">
    <location>
        <begin position="282"/>
        <end position="303"/>
    </location>
</feature>
<gene>
    <name evidence="10" type="ORF">AAF712_001688</name>
</gene>
<dbReference type="PROSITE" id="PS50893">
    <property type="entry name" value="ABC_TRANSPORTER_2"/>
    <property type="match status" value="1"/>
</dbReference>
<protein>
    <recommendedName>
        <fullName evidence="9">ABC transporter domain-containing protein</fullName>
    </recommendedName>
</protein>
<proteinExistence type="predicted"/>
<keyword evidence="6" id="KW-1133">Transmembrane helix</keyword>
<evidence type="ECO:0000313" key="11">
    <source>
        <dbReference type="Proteomes" id="UP001437256"/>
    </source>
</evidence>
<keyword evidence="5" id="KW-0067">ATP-binding</keyword>
<reference evidence="10 11" key="1">
    <citation type="submission" date="2024-05" db="EMBL/GenBank/DDBJ databases">
        <title>A draft genome resource for the thread blight pathogen Marasmius tenuissimus strain MS-2.</title>
        <authorList>
            <person name="Yulfo-Soto G.E."/>
            <person name="Baruah I.K."/>
            <person name="Amoako-Attah I."/>
            <person name="Bukari Y."/>
            <person name="Meinhardt L.W."/>
            <person name="Bailey B.A."/>
            <person name="Cohen S.P."/>
        </authorList>
    </citation>
    <scope>NUCLEOTIDE SEQUENCE [LARGE SCALE GENOMIC DNA]</scope>
    <source>
        <strain evidence="10 11">MS-2</strain>
    </source>
</reference>
<keyword evidence="2" id="KW-0813">Transport</keyword>
<comment type="caution">
    <text evidence="10">The sequence shown here is derived from an EMBL/GenBank/DDBJ whole genome shotgun (WGS) entry which is preliminary data.</text>
</comment>
<dbReference type="Proteomes" id="UP001437256">
    <property type="component" value="Unassembled WGS sequence"/>
</dbReference>
<dbReference type="Gene3D" id="3.40.50.300">
    <property type="entry name" value="P-loop containing nucleotide triphosphate hydrolases"/>
    <property type="match status" value="1"/>
</dbReference>
<evidence type="ECO:0000256" key="2">
    <source>
        <dbReference type="ARBA" id="ARBA00022448"/>
    </source>
</evidence>
<keyword evidence="3" id="KW-0812">Transmembrane</keyword>
<keyword evidence="7" id="KW-0472">Membrane</keyword>
<dbReference type="PANTHER" id="PTHR48041">
    <property type="entry name" value="ABC TRANSPORTER G FAMILY MEMBER 28"/>
    <property type="match status" value="1"/>
</dbReference>
<evidence type="ECO:0000256" key="5">
    <source>
        <dbReference type="ARBA" id="ARBA00022840"/>
    </source>
</evidence>
<keyword evidence="4" id="KW-0547">Nucleotide-binding</keyword>
<feature type="region of interest" description="Disordered" evidence="8">
    <location>
        <begin position="282"/>
        <end position="304"/>
    </location>
</feature>
<feature type="domain" description="ABC transporter" evidence="9">
    <location>
        <begin position="34"/>
        <end position="277"/>
    </location>
</feature>
<dbReference type="Pfam" id="PF00005">
    <property type="entry name" value="ABC_tran"/>
    <property type="match status" value="1"/>
</dbReference>
<sequence length="420" mass="45218">MSLSNRHTPTSSCHDDIALVEYLKPSSTGNGSVLSFEHLSYHISKKSGEKRTLVDDISVRVKPGELLAIMGPSGAGKSTLLDLMAYRKTAAPGAAAYLNGRSLNADSMYKLSAFVEQEDALLGVLTVRETVSYALRLHSPLLKRKEVSNRVDRVLKALGLSTCADQRIGTPIQRGISGGQKRRVTAACAMVTFPRILFLDEVTSGLDSTSAREVVSAIRTLAIAEGMTVIATIHQPSLETISQFTNLLMLSRGQVCYSGPVDSLESFFESWGKPVNKFVSPSTYSGKESQPSNIPDGNQSTPTEHAMNFLNEDFSASNENASASTSTATEFRQQYISTLSPDDPNFAPTNPYPEKIAMSSGIGNGGRDLGKAGVVGTLVWNTLVLSERSALNYARNLLAYGVRVGMYAGTKLVLLIRPPN</sequence>
<evidence type="ECO:0000256" key="8">
    <source>
        <dbReference type="SAM" id="MobiDB-lite"/>
    </source>
</evidence>
<dbReference type="SMART" id="SM00382">
    <property type="entry name" value="AAA"/>
    <property type="match status" value="1"/>
</dbReference>